<feature type="signal peptide" evidence="14">
    <location>
        <begin position="1"/>
        <end position="19"/>
    </location>
</feature>
<dbReference type="GO" id="GO:0030431">
    <property type="term" value="P:sleep"/>
    <property type="evidence" value="ECO:0007669"/>
    <property type="project" value="InterPro"/>
</dbReference>
<evidence type="ECO:0000256" key="13">
    <source>
        <dbReference type="ARBA" id="ARBA00046769"/>
    </source>
</evidence>
<dbReference type="GO" id="GO:0032222">
    <property type="term" value="P:regulation of synaptic transmission, cholinergic"/>
    <property type="evidence" value="ECO:0007669"/>
    <property type="project" value="InterPro"/>
</dbReference>
<evidence type="ECO:0000256" key="7">
    <source>
        <dbReference type="ARBA" id="ARBA00023180"/>
    </source>
</evidence>
<comment type="subcellular location">
    <subcellularLocation>
        <location evidence="1">Cell membrane</location>
        <topology evidence="1">Lipid-anchor</topology>
        <topology evidence="1">GPI-anchor</topology>
        <orientation evidence="1">Extracellular side</orientation>
    </subcellularLocation>
    <subcellularLocation>
        <location evidence="9">Membrane raft</location>
        <topology evidence="9">Lipid-anchor</topology>
        <topology evidence="9">GPI-anchor</topology>
        <orientation evidence="9">Extracellular side</orientation>
    </subcellularLocation>
</comment>
<sequence length="150" mass="16945">MKFELLILTCLILPKITSAEEECLKKKIWCYDCSTETNPKCGDPFNISLVRGEDKDVTLTQCEGCCIKIVKKKDTPQQIIQRTCTGKIQINLFMVDHVCMEESDGKGHMCFCESDACNSTFKIQVNPLYLGLVLLIHISSHLFNADSFTI</sequence>
<keyword evidence="4 14" id="KW-0732">Signal</keyword>
<accession>T1K6M4</accession>
<evidence type="ECO:0000313" key="16">
    <source>
        <dbReference type="Proteomes" id="UP000015104"/>
    </source>
</evidence>
<evidence type="ECO:0000313" key="15">
    <source>
        <dbReference type="EnsemblMetazoa" id="tetur06g01010.1"/>
    </source>
</evidence>
<evidence type="ECO:0000256" key="11">
    <source>
        <dbReference type="ARBA" id="ARBA00044561"/>
    </source>
</evidence>
<evidence type="ECO:0000256" key="6">
    <source>
        <dbReference type="ARBA" id="ARBA00023157"/>
    </source>
</evidence>
<dbReference type="GO" id="GO:0045121">
    <property type="term" value="C:membrane raft"/>
    <property type="evidence" value="ECO:0007669"/>
    <property type="project" value="UniProtKB-SubCell"/>
</dbReference>
<organism evidence="15 16">
    <name type="scientific">Tetranychus urticae</name>
    <name type="common">Two-spotted spider mite</name>
    <dbReference type="NCBI Taxonomy" id="32264"/>
    <lineage>
        <taxon>Eukaryota</taxon>
        <taxon>Metazoa</taxon>
        <taxon>Ecdysozoa</taxon>
        <taxon>Arthropoda</taxon>
        <taxon>Chelicerata</taxon>
        <taxon>Arachnida</taxon>
        <taxon>Acari</taxon>
        <taxon>Acariformes</taxon>
        <taxon>Trombidiformes</taxon>
        <taxon>Prostigmata</taxon>
        <taxon>Eleutherengona</taxon>
        <taxon>Raphignathae</taxon>
        <taxon>Tetranychoidea</taxon>
        <taxon>Tetranychidae</taxon>
        <taxon>Tetranychus</taxon>
    </lineage>
</organism>
<evidence type="ECO:0000256" key="10">
    <source>
        <dbReference type="ARBA" id="ARBA00044524"/>
    </source>
</evidence>
<dbReference type="PANTHER" id="PTHR33562:SF31">
    <property type="entry name" value="PROTEIN QUIVER"/>
    <property type="match status" value="1"/>
</dbReference>
<name>T1K6M4_TETUR</name>
<evidence type="ECO:0000256" key="1">
    <source>
        <dbReference type="ARBA" id="ARBA00004471"/>
    </source>
</evidence>
<comment type="subunit">
    <text evidence="13">Interacts (via loop 2 of the three-fingered Ly-6 domain) with Sh/shaker; this interaction may stabilize both components of the complex and may be required for targeting or retention of Sh/shaker to neural cell projections. Interacts (via loop 2 of the three-fingered Ly-6 domain) with nAChRalpha3 and potentially other nicotinic acetylcholine receptors; this interaction is required for antagonism of nicotinic acetylcholine receptors.</text>
</comment>
<dbReference type="InterPro" id="IPR050975">
    <property type="entry name" value="Sleep_regulator"/>
</dbReference>
<evidence type="ECO:0000256" key="4">
    <source>
        <dbReference type="ARBA" id="ARBA00022729"/>
    </source>
</evidence>
<reference evidence="15" key="2">
    <citation type="submission" date="2015-06" db="UniProtKB">
        <authorList>
            <consortium name="EnsemblMetazoa"/>
        </authorList>
    </citation>
    <scope>IDENTIFICATION</scope>
</reference>
<dbReference type="GO" id="GO:0005886">
    <property type="term" value="C:plasma membrane"/>
    <property type="evidence" value="ECO:0007669"/>
    <property type="project" value="UniProtKB-SubCell"/>
</dbReference>
<feature type="chain" id="PRO_5021406793" description="UPAR/Ly6 domain-containing protein qvr" evidence="14">
    <location>
        <begin position="20"/>
        <end position="150"/>
    </location>
</feature>
<dbReference type="GO" id="GO:0048511">
    <property type="term" value="P:rhythmic process"/>
    <property type="evidence" value="ECO:0007669"/>
    <property type="project" value="UniProtKB-KW"/>
</dbReference>
<protein>
    <recommendedName>
        <fullName evidence="10">UPAR/Ly6 domain-containing protein qvr</fullName>
    </recommendedName>
    <alternativeName>
        <fullName evidence="11">Protein quiver</fullName>
    </alternativeName>
    <alternativeName>
        <fullName evidence="8">Protein sleepless</fullName>
    </alternativeName>
</protein>
<evidence type="ECO:0000256" key="3">
    <source>
        <dbReference type="ARBA" id="ARBA00022475"/>
    </source>
</evidence>
<comment type="function">
    <text evidence="12">Bifunctional regulator of neuronal activity in the mushroom body, and possibly other regions of the brain, that acts as a signaling molecule required for homeostatic regulation of sleep under normal conditions and after sleep deprivation. Reduces neuronal excitability by enhancing Sh/shaker K(+) channel activity; possibly by stabilizing Sh/shaker to increase protein levels, accelerating its activation kinetics, slowing C-type inactivation and enhancing recovery from inactivation. Specifically affects the A-type K(+) current. Antagonizes nicotinic acetylcholine receptors (nAChRs) to reduce synaptic transmission, possibly by preventing their localization to the cell surface. Required for regulation of neuromuscular excitability and plasticity at neuromuscular junctions.</text>
</comment>
<dbReference type="PANTHER" id="PTHR33562">
    <property type="entry name" value="ATILLA, ISOFORM B-RELATED-RELATED"/>
    <property type="match status" value="1"/>
</dbReference>
<evidence type="ECO:0000256" key="5">
    <source>
        <dbReference type="ARBA" id="ARBA00023108"/>
    </source>
</evidence>
<keyword evidence="3" id="KW-0472">Membrane</keyword>
<reference evidence="16" key="1">
    <citation type="submission" date="2011-08" db="EMBL/GenBank/DDBJ databases">
        <authorList>
            <person name="Rombauts S."/>
        </authorList>
    </citation>
    <scope>NUCLEOTIDE SEQUENCE</scope>
    <source>
        <strain evidence="16">London</strain>
    </source>
</reference>
<keyword evidence="6" id="KW-1015">Disulfide bond</keyword>
<evidence type="ECO:0000256" key="2">
    <source>
        <dbReference type="ARBA" id="ARBA00010522"/>
    </source>
</evidence>
<evidence type="ECO:0000256" key="12">
    <source>
        <dbReference type="ARBA" id="ARBA00045788"/>
    </source>
</evidence>
<evidence type="ECO:0000256" key="9">
    <source>
        <dbReference type="ARBA" id="ARBA00044499"/>
    </source>
</evidence>
<keyword evidence="5" id="KW-0090">Biological rhythms</keyword>
<proteinExistence type="inferred from homology"/>
<comment type="similarity">
    <text evidence="2">Belongs to the quiver family.</text>
</comment>
<dbReference type="AlphaFoldDB" id="T1K6M4"/>
<dbReference type="EMBL" id="CAEY01001792">
    <property type="status" value="NOT_ANNOTATED_CDS"/>
    <property type="molecule type" value="Genomic_DNA"/>
</dbReference>
<evidence type="ECO:0000256" key="8">
    <source>
        <dbReference type="ARBA" id="ARBA00031037"/>
    </source>
</evidence>
<keyword evidence="16" id="KW-1185">Reference proteome</keyword>
<dbReference type="InterPro" id="IPR031424">
    <property type="entry name" value="QVR-like"/>
</dbReference>
<keyword evidence="3" id="KW-1003">Cell membrane</keyword>
<dbReference type="EnsemblMetazoa" id="tetur06g01010.1">
    <property type="protein sequence ID" value="tetur06g01010.1"/>
    <property type="gene ID" value="tetur06g01010"/>
</dbReference>
<dbReference type="HOGENOM" id="CLU_137010_0_0_1"/>
<evidence type="ECO:0000256" key="14">
    <source>
        <dbReference type="SAM" id="SignalP"/>
    </source>
</evidence>
<dbReference type="eggNOG" id="ENOG502S199">
    <property type="taxonomic scope" value="Eukaryota"/>
</dbReference>
<dbReference type="Proteomes" id="UP000015104">
    <property type="component" value="Unassembled WGS sequence"/>
</dbReference>
<keyword evidence="7" id="KW-0325">Glycoprotein</keyword>
<dbReference type="CDD" id="cd23595">
    <property type="entry name" value="TFP_LU_ECD_Qvr"/>
    <property type="match status" value="1"/>
</dbReference>
<dbReference type="Pfam" id="PF17064">
    <property type="entry name" value="QVR"/>
    <property type="match status" value="1"/>
</dbReference>